<name>A0A835RNL1_VANPL</name>
<keyword evidence="14" id="KW-1185">Reference proteome</keyword>
<evidence type="ECO:0000256" key="5">
    <source>
        <dbReference type="ARBA" id="ARBA00023125"/>
    </source>
</evidence>
<dbReference type="FunFam" id="1.10.10.10:FF:000168">
    <property type="entry name" value="Replication protein A 32 kDa subunit"/>
    <property type="match status" value="1"/>
</dbReference>
<comment type="subcellular location">
    <subcellularLocation>
        <location evidence="1">Nucleus</location>
    </subcellularLocation>
</comment>
<dbReference type="SUPFAM" id="SSF50249">
    <property type="entry name" value="Nucleic acid-binding proteins"/>
    <property type="match status" value="1"/>
</dbReference>
<evidence type="ECO:0000313" key="14">
    <source>
        <dbReference type="Proteomes" id="UP000636800"/>
    </source>
</evidence>
<protein>
    <submittedName>
        <fullName evidence="13">Uncharacterized protein</fullName>
    </submittedName>
</protein>
<dbReference type="InterPro" id="IPR004365">
    <property type="entry name" value="NA-bd_OB_tRNA"/>
</dbReference>
<evidence type="ECO:0000256" key="10">
    <source>
        <dbReference type="SAM" id="MobiDB-lite"/>
    </source>
</evidence>
<dbReference type="GO" id="GO:0005662">
    <property type="term" value="C:DNA replication factor A complex"/>
    <property type="evidence" value="ECO:0007669"/>
    <property type="project" value="TreeGrafter"/>
</dbReference>
<accession>A0A835RNL1</accession>
<feature type="region of interest" description="Disordered" evidence="10">
    <location>
        <begin position="183"/>
        <end position="208"/>
    </location>
</feature>
<comment type="caution">
    <text evidence="13">The sequence shown here is derived from an EMBL/GenBank/DDBJ whole genome shotgun (WGS) entry which is preliminary data.</text>
</comment>
<dbReference type="AlphaFoldDB" id="A0A835RNL1"/>
<dbReference type="Gene3D" id="1.10.10.10">
    <property type="entry name" value="Winged helix-like DNA-binding domain superfamily/Winged helix DNA-binding domain"/>
    <property type="match status" value="1"/>
</dbReference>
<dbReference type="GO" id="GO:0006289">
    <property type="term" value="P:nucleotide-excision repair"/>
    <property type="evidence" value="ECO:0007669"/>
    <property type="project" value="TreeGrafter"/>
</dbReference>
<dbReference type="OrthoDB" id="786448at2759"/>
<dbReference type="EMBL" id="JADCNL010000002">
    <property type="protein sequence ID" value="KAG0492061.1"/>
    <property type="molecule type" value="Genomic_DNA"/>
</dbReference>
<evidence type="ECO:0000256" key="6">
    <source>
        <dbReference type="ARBA" id="ARBA00023172"/>
    </source>
</evidence>
<keyword evidence="3" id="KW-0235">DNA replication</keyword>
<gene>
    <name evidence="13" type="ORF">HPP92_005459</name>
</gene>
<dbReference type="PANTHER" id="PTHR13989:SF16">
    <property type="entry name" value="REPLICATION PROTEIN A2"/>
    <property type="match status" value="1"/>
</dbReference>
<dbReference type="Gene3D" id="2.40.50.140">
    <property type="entry name" value="Nucleic acid-binding proteins"/>
    <property type="match status" value="1"/>
</dbReference>
<proteinExistence type="inferred from homology"/>
<evidence type="ECO:0000256" key="7">
    <source>
        <dbReference type="ARBA" id="ARBA00023204"/>
    </source>
</evidence>
<dbReference type="GO" id="GO:0000724">
    <property type="term" value="P:double-strand break repair via homologous recombination"/>
    <property type="evidence" value="ECO:0007669"/>
    <property type="project" value="TreeGrafter"/>
</dbReference>
<keyword evidence="7" id="KW-0234">DNA repair</keyword>
<dbReference type="Pfam" id="PF08784">
    <property type="entry name" value="RPA_C"/>
    <property type="match status" value="1"/>
</dbReference>
<evidence type="ECO:0000256" key="2">
    <source>
        <dbReference type="ARBA" id="ARBA00007815"/>
    </source>
</evidence>
<dbReference type="FunFam" id="2.40.50.140:FF:000184">
    <property type="entry name" value="replication protein A 32 kDa subunit A-like"/>
    <property type="match status" value="1"/>
</dbReference>
<evidence type="ECO:0000256" key="8">
    <source>
        <dbReference type="ARBA" id="ARBA00023242"/>
    </source>
</evidence>
<evidence type="ECO:0000256" key="1">
    <source>
        <dbReference type="ARBA" id="ARBA00004123"/>
    </source>
</evidence>
<keyword evidence="4" id="KW-0227">DNA damage</keyword>
<sequence length="279" mass="29865">MSLSQFDGGASFFSGVGFASSQSTQSTDPTLSKSRSAHGVIPLTVKQISDAYQSSENKAALAVDGVDAANVVILGLVTNKTEKSTDVSFTLDDGTGRINVIRWVNDSADADEGAVIQNGLYMVVIGSLKGFQGKMQLLAFSVRPVVDYNEIPLHFIHCIQIHAEHSRKNVGASAQLPGNLLNPTPTSAFSGAQENHLTPNQHSAPTNNSDASADIYKLVLDVFEEPASLASEHGLHVDEVARKLGIPLKKIQEAIEYHVDVGHVYSTIDDYHFKSACTS</sequence>
<dbReference type="InterPro" id="IPR014646">
    <property type="entry name" value="Rfa2/RPA32"/>
</dbReference>
<evidence type="ECO:0000256" key="3">
    <source>
        <dbReference type="ARBA" id="ARBA00022705"/>
    </source>
</evidence>
<dbReference type="InterPro" id="IPR040260">
    <property type="entry name" value="RFA2-like"/>
</dbReference>
<dbReference type="Proteomes" id="UP000636800">
    <property type="component" value="Chromosome 2"/>
</dbReference>
<keyword evidence="5" id="KW-0238">DNA-binding</keyword>
<dbReference type="Pfam" id="PF01336">
    <property type="entry name" value="tRNA_anti-codon"/>
    <property type="match status" value="1"/>
</dbReference>
<keyword evidence="8" id="KW-0539">Nucleus</keyword>
<evidence type="ECO:0000313" key="13">
    <source>
        <dbReference type="EMBL" id="KAG0492061.1"/>
    </source>
</evidence>
<dbReference type="PIRSF" id="PIRSF036949">
    <property type="entry name" value="RPA32"/>
    <property type="match status" value="1"/>
</dbReference>
<reference evidence="13 14" key="1">
    <citation type="journal article" date="2020" name="Nat. Food">
        <title>A phased Vanilla planifolia genome enables genetic improvement of flavour and production.</title>
        <authorList>
            <person name="Hasing T."/>
            <person name="Tang H."/>
            <person name="Brym M."/>
            <person name="Khazi F."/>
            <person name="Huang T."/>
            <person name="Chambers A.H."/>
        </authorList>
    </citation>
    <scope>NUCLEOTIDE SEQUENCE [LARGE SCALE GENOMIC DNA]</scope>
    <source>
        <tissue evidence="13">Leaf</tissue>
    </source>
</reference>
<dbReference type="InterPro" id="IPR014892">
    <property type="entry name" value="RPA_C"/>
</dbReference>
<dbReference type="SUPFAM" id="SSF46785">
    <property type="entry name" value="Winged helix' DNA-binding domain"/>
    <property type="match status" value="1"/>
</dbReference>
<feature type="domain" description="OB" evidence="11">
    <location>
        <begin position="71"/>
        <end position="144"/>
    </location>
</feature>
<dbReference type="PANTHER" id="PTHR13989">
    <property type="entry name" value="REPLICATION PROTEIN A-RELATED"/>
    <property type="match status" value="1"/>
</dbReference>
<comment type="function">
    <text evidence="9">Component of the replication protein A complex (RPA) required for DNA recombination, repair and replication. The activity of RPA is mediated by single-stranded DNA binding and protein interactions.</text>
</comment>
<dbReference type="CDD" id="cd04478">
    <property type="entry name" value="RPA2_DBD_D"/>
    <property type="match status" value="1"/>
</dbReference>
<evidence type="ECO:0000256" key="9">
    <source>
        <dbReference type="ARBA" id="ARBA00056440"/>
    </source>
</evidence>
<dbReference type="InterPro" id="IPR012340">
    <property type="entry name" value="NA-bd_OB-fold"/>
</dbReference>
<dbReference type="GO" id="GO:0006260">
    <property type="term" value="P:DNA replication"/>
    <property type="evidence" value="ECO:0007669"/>
    <property type="project" value="UniProtKB-KW"/>
</dbReference>
<feature type="domain" description="Replication protein A C-terminal" evidence="12">
    <location>
        <begin position="162"/>
        <end position="271"/>
    </location>
</feature>
<evidence type="ECO:0000259" key="12">
    <source>
        <dbReference type="Pfam" id="PF08784"/>
    </source>
</evidence>
<evidence type="ECO:0000259" key="11">
    <source>
        <dbReference type="Pfam" id="PF01336"/>
    </source>
</evidence>
<evidence type="ECO:0000256" key="4">
    <source>
        <dbReference type="ARBA" id="ARBA00022763"/>
    </source>
</evidence>
<organism evidence="13 14">
    <name type="scientific">Vanilla planifolia</name>
    <name type="common">Vanilla</name>
    <dbReference type="NCBI Taxonomy" id="51239"/>
    <lineage>
        <taxon>Eukaryota</taxon>
        <taxon>Viridiplantae</taxon>
        <taxon>Streptophyta</taxon>
        <taxon>Embryophyta</taxon>
        <taxon>Tracheophyta</taxon>
        <taxon>Spermatophyta</taxon>
        <taxon>Magnoliopsida</taxon>
        <taxon>Liliopsida</taxon>
        <taxon>Asparagales</taxon>
        <taxon>Orchidaceae</taxon>
        <taxon>Vanilloideae</taxon>
        <taxon>Vanilleae</taxon>
        <taxon>Vanilla</taxon>
    </lineage>
</organism>
<dbReference type="GO" id="GO:0035861">
    <property type="term" value="C:site of double-strand break"/>
    <property type="evidence" value="ECO:0007669"/>
    <property type="project" value="TreeGrafter"/>
</dbReference>
<dbReference type="GO" id="GO:0000781">
    <property type="term" value="C:chromosome, telomeric region"/>
    <property type="evidence" value="ECO:0007669"/>
    <property type="project" value="TreeGrafter"/>
</dbReference>
<keyword evidence="6" id="KW-0233">DNA recombination</keyword>
<dbReference type="InterPro" id="IPR036390">
    <property type="entry name" value="WH_DNA-bd_sf"/>
</dbReference>
<dbReference type="InterPro" id="IPR036388">
    <property type="entry name" value="WH-like_DNA-bd_sf"/>
</dbReference>
<dbReference type="GO" id="GO:0003697">
    <property type="term" value="F:single-stranded DNA binding"/>
    <property type="evidence" value="ECO:0007669"/>
    <property type="project" value="TreeGrafter"/>
</dbReference>
<comment type="similarity">
    <text evidence="2">Belongs to the replication factor A protein 2 family.</text>
</comment>